<gene>
    <name evidence="2" type="ORF">Pcinc_038639</name>
</gene>
<organism evidence="2 3">
    <name type="scientific">Petrolisthes cinctipes</name>
    <name type="common">Flat porcelain crab</name>
    <dbReference type="NCBI Taxonomy" id="88211"/>
    <lineage>
        <taxon>Eukaryota</taxon>
        <taxon>Metazoa</taxon>
        <taxon>Ecdysozoa</taxon>
        <taxon>Arthropoda</taxon>
        <taxon>Crustacea</taxon>
        <taxon>Multicrustacea</taxon>
        <taxon>Malacostraca</taxon>
        <taxon>Eumalacostraca</taxon>
        <taxon>Eucarida</taxon>
        <taxon>Decapoda</taxon>
        <taxon>Pleocyemata</taxon>
        <taxon>Anomura</taxon>
        <taxon>Galatheoidea</taxon>
        <taxon>Porcellanidae</taxon>
        <taxon>Petrolisthes</taxon>
    </lineage>
</organism>
<proteinExistence type="predicted"/>
<dbReference type="Proteomes" id="UP001286313">
    <property type="component" value="Unassembled WGS sequence"/>
</dbReference>
<dbReference type="EMBL" id="JAWQEG010006414">
    <property type="protein sequence ID" value="KAK3854926.1"/>
    <property type="molecule type" value="Genomic_DNA"/>
</dbReference>
<name>A0AAE1BQ37_PETCI</name>
<comment type="caution">
    <text evidence="2">The sequence shown here is derived from an EMBL/GenBank/DDBJ whole genome shotgun (WGS) entry which is preliminary data.</text>
</comment>
<evidence type="ECO:0000256" key="1">
    <source>
        <dbReference type="SAM" id="Phobius"/>
    </source>
</evidence>
<evidence type="ECO:0000313" key="2">
    <source>
        <dbReference type="EMBL" id="KAK3854926.1"/>
    </source>
</evidence>
<keyword evidence="1" id="KW-0812">Transmembrane</keyword>
<sequence length="231" mass="26060">MCILYLNRHEDQENVVDNSPTPRGKIEAIIHDRTAVMEAATTSGSSRILKLFTIAMTTAGYSSCSLLQDTQAVHYCHDYCRILKLIFRLYSHVKNTTPVSSKNSDTIVTFYYYMLSFGEEEDIFDITFSSILVSSAPHSSILQSHLHLSVPFFILICTSCLLHLILIHLLVPSFILIFGKLSCCCLWLSDHTSAGGKSHLSLTYFTFSSGFFIVPSIPIRLVGWQWNSFTR</sequence>
<feature type="transmembrane region" description="Helical" evidence="1">
    <location>
        <begin position="146"/>
        <end position="165"/>
    </location>
</feature>
<keyword evidence="3" id="KW-1185">Reference proteome</keyword>
<protein>
    <submittedName>
        <fullName evidence="2">Uncharacterized protein</fullName>
    </submittedName>
</protein>
<dbReference type="AlphaFoldDB" id="A0AAE1BQ37"/>
<accession>A0AAE1BQ37</accession>
<keyword evidence="1" id="KW-0472">Membrane</keyword>
<evidence type="ECO:0000313" key="3">
    <source>
        <dbReference type="Proteomes" id="UP001286313"/>
    </source>
</evidence>
<reference evidence="2" key="1">
    <citation type="submission" date="2023-10" db="EMBL/GenBank/DDBJ databases">
        <title>Genome assemblies of two species of porcelain crab, Petrolisthes cinctipes and Petrolisthes manimaculis (Anomura: Porcellanidae).</title>
        <authorList>
            <person name="Angst P."/>
        </authorList>
    </citation>
    <scope>NUCLEOTIDE SEQUENCE</scope>
    <source>
        <strain evidence="2">PB745_01</strain>
        <tissue evidence="2">Gill</tissue>
    </source>
</reference>
<keyword evidence="1" id="KW-1133">Transmembrane helix</keyword>
<feature type="transmembrane region" description="Helical" evidence="1">
    <location>
        <begin position="201"/>
        <end position="221"/>
    </location>
</feature>